<dbReference type="VEuPathDB" id="VectorBase:GAUT017527"/>
<dbReference type="Proteomes" id="UP000078200">
    <property type="component" value="Unassembled WGS sequence"/>
</dbReference>
<sequence>MKANWSWSVAVVNSHEGLITKHSAVLDAFAFSFCTSDRPLMIVLLLQVVNVIAINVKMYKLLYAITTITAITIKTTTTQTITTATATITNKKSRQSRKLYEPYWEYLPLWLLHVLLGERNLYEKYCVHAALYDTQFYRCLLGASLDFITETVVLKHSCDCETSCAYITQMHMHFYYVLMLSAFNVVCKFNYVKYSRSGRRNLRTGDSVGNSYNEILFALS</sequence>
<reference evidence="2" key="1">
    <citation type="submission" date="2020-05" db="UniProtKB">
        <authorList>
            <consortium name="EnsemblMetazoa"/>
        </authorList>
    </citation>
    <scope>IDENTIFICATION</scope>
    <source>
        <strain evidence="2">TTRI</strain>
    </source>
</reference>
<protein>
    <submittedName>
        <fullName evidence="2">Uncharacterized protein</fullName>
    </submittedName>
</protein>
<organism evidence="2 3">
    <name type="scientific">Glossina austeni</name>
    <name type="common">Savannah tsetse fly</name>
    <dbReference type="NCBI Taxonomy" id="7395"/>
    <lineage>
        <taxon>Eukaryota</taxon>
        <taxon>Metazoa</taxon>
        <taxon>Ecdysozoa</taxon>
        <taxon>Arthropoda</taxon>
        <taxon>Hexapoda</taxon>
        <taxon>Insecta</taxon>
        <taxon>Pterygota</taxon>
        <taxon>Neoptera</taxon>
        <taxon>Endopterygota</taxon>
        <taxon>Diptera</taxon>
        <taxon>Brachycera</taxon>
        <taxon>Muscomorpha</taxon>
        <taxon>Hippoboscoidea</taxon>
        <taxon>Glossinidae</taxon>
        <taxon>Glossina</taxon>
    </lineage>
</organism>
<keyword evidence="1" id="KW-0472">Membrane</keyword>
<evidence type="ECO:0000256" key="1">
    <source>
        <dbReference type="SAM" id="Phobius"/>
    </source>
</evidence>
<evidence type="ECO:0000313" key="3">
    <source>
        <dbReference type="Proteomes" id="UP000078200"/>
    </source>
</evidence>
<proteinExistence type="predicted"/>
<keyword evidence="3" id="KW-1185">Reference proteome</keyword>
<feature type="transmembrane region" description="Helical" evidence="1">
    <location>
        <begin position="173"/>
        <end position="191"/>
    </location>
</feature>
<accession>A0A1A9UVX3</accession>
<dbReference type="EnsemblMetazoa" id="GAUT017527-RA">
    <property type="protein sequence ID" value="GAUT017527-PA"/>
    <property type="gene ID" value="GAUT017527"/>
</dbReference>
<keyword evidence="1" id="KW-0812">Transmembrane</keyword>
<dbReference type="AlphaFoldDB" id="A0A1A9UVX3"/>
<keyword evidence="1" id="KW-1133">Transmembrane helix</keyword>
<name>A0A1A9UVX3_GLOAU</name>
<evidence type="ECO:0000313" key="2">
    <source>
        <dbReference type="EnsemblMetazoa" id="GAUT017527-PA"/>
    </source>
</evidence>